<gene>
    <name evidence="2" type="ORF">GDO86_012845</name>
</gene>
<dbReference type="PANTHER" id="PTHR14726">
    <property type="entry name" value="JHY PROTEIN HOMOLOG"/>
    <property type="match status" value="1"/>
</dbReference>
<dbReference type="PANTHER" id="PTHR14726:SF1">
    <property type="entry name" value="JHY PROTEIN HOMOLOG"/>
    <property type="match status" value="1"/>
</dbReference>
<keyword evidence="3" id="KW-1185">Reference proteome</keyword>
<dbReference type="GO" id="GO:0035082">
    <property type="term" value="P:axoneme assembly"/>
    <property type="evidence" value="ECO:0007669"/>
    <property type="project" value="TreeGrafter"/>
</dbReference>
<comment type="caution">
    <text evidence="2">The sequence shown here is derived from an EMBL/GenBank/DDBJ whole genome shotgun (WGS) entry which is preliminary data.</text>
</comment>
<feature type="region of interest" description="Disordered" evidence="1">
    <location>
        <begin position="57"/>
        <end position="93"/>
    </location>
</feature>
<feature type="compositionally biased region" description="Basic and acidic residues" evidence="1">
    <location>
        <begin position="547"/>
        <end position="561"/>
    </location>
</feature>
<dbReference type="Pfam" id="PF15261">
    <property type="entry name" value="JHY"/>
    <property type="match status" value="1"/>
</dbReference>
<dbReference type="OrthoDB" id="10057281at2759"/>
<reference evidence="2" key="1">
    <citation type="thesis" date="2020" institute="ProQuest LLC" country="789 East Eisenhower Parkway, Ann Arbor, MI, USA">
        <title>Comparative Genomics and Chromosome Evolution.</title>
        <authorList>
            <person name="Mudd A.B."/>
        </authorList>
    </citation>
    <scope>NUCLEOTIDE SEQUENCE</scope>
    <source>
        <strain evidence="2">Female2</strain>
        <tissue evidence="2">Blood</tissue>
    </source>
</reference>
<dbReference type="InterPro" id="IPR027968">
    <property type="entry name" value="JHY"/>
</dbReference>
<protein>
    <submittedName>
        <fullName evidence="2">Uncharacterized protein</fullName>
    </submittedName>
</protein>
<sequence>MDESTSLPLQDPDLNLSLDSLEESDSESLTQEIKYQSQLQDWIFDNEGLVYDVQEKCMNDGNPNPGKSNRGIVISDGNDNKTTSPQNHENQASGYKVISLPKEYSNYAHLRYDPNWKKYQNFAHGSATYIEEDVLSDDSFDYTDYNSTNEGKNNNIMVRLITSDRIIYDKCKMESSAKLPNKYKNICVEKNVSCNKNDASGESSISFRKDSVINQPKDFIEDNKISLGVRANQKQQSYLHMHRKKNDNVPDKSKKNEDSQSPKETEPENQDVDLQNPSRKQKEALEPKFTHTQAEMARCFSCKETSQAKLNFPTSISAPMSNIKPSELKCNTAQPFAIKHFSDKLYRQEQKPNYDKSCYYSGDLLNANIAPDDRYAPQWQHSYAVPDKHRKLLQNPNRNTTCAAEIEKFEWGEVSNNERILNQDCIHLGHELFTVNTFRNDPFGTILQNQNGTFNMYMENNAIKQTTPAPDNCQAIEKKTSLKEKVLKRYATQEVKLGGIGPTYIVSEEKKNQLQAQKEYAKAVREQNKNRVTAVLKDSEMQTLQEVDSKGSRKKGLEYAKKIPKPQLLPKSTDQQEEKNSRNPPACDNLFAQIKLLEELRIRHEKEKAAVAALGAFRIL</sequence>
<feature type="compositionally biased region" description="Polar residues" evidence="1">
    <location>
        <begin position="80"/>
        <end position="93"/>
    </location>
</feature>
<feature type="region of interest" description="Disordered" evidence="1">
    <location>
        <begin position="544"/>
        <end position="586"/>
    </location>
</feature>
<evidence type="ECO:0000256" key="1">
    <source>
        <dbReference type="SAM" id="MobiDB-lite"/>
    </source>
</evidence>
<evidence type="ECO:0000313" key="3">
    <source>
        <dbReference type="Proteomes" id="UP000812440"/>
    </source>
</evidence>
<proteinExistence type="predicted"/>
<organism evidence="2 3">
    <name type="scientific">Hymenochirus boettgeri</name>
    <name type="common">Congo dwarf clawed frog</name>
    <dbReference type="NCBI Taxonomy" id="247094"/>
    <lineage>
        <taxon>Eukaryota</taxon>
        <taxon>Metazoa</taxon>
        <taxon>Chordata</taxon>
        <taxon>Craniata</taxon>
        <taxon>Vertebrata</taxon>
        <taxon>Euteleostomi</taxon>
        <taxon>Amphibia</taxon>
        <taxon>Batrachia</taxon>
        <taxon>Anura</taxon>
        <taxon>Pipoidea</taxon>
        <taxon>Pipidae</taxon>
        <taxon>Pipinae</taxon>
        <taxon>Hymenochirus</taxon>
    </lineage>
</organism>
<dbReference type="AlphaFoldDB" id="A0A8T2IUB0"/>
<dbReference type="EMBL" id="JAACNH010000008">
    <property type="protein sequence ID" value="KAG8434634.1"/>
    <property type="molecule type" value="Genomic_DNA"/>
</dbReference>
<feature type="region of interest" description="Disordered" evidence="1">
    <location>
        <begin position="1"/>
        <end position="26"/>
    </location>
</feature>
<evidence type="ECO:0000313" key="2">
    <source>
        <dbReference type="EMBL" id="KAG8434634.1"/>
    </source>
</evidence>
<feature type="compositionally biased region" description="Low complexity" evidence="1">
    <location>
        <begin position="1"/>
        <end position="19"/>
    </location>
</feature>
<feature type="region of interest" description="Disordered" evidence="1">
    <location>
        <begin position="242"/>
        <end position="286"/>
    </location>
</feature>
<feature type="compositionally biased region" description="Basic and acidic residues" evidence="1">
    <location>
        <begin position="246"/>
        <end position="266"/>
    </location>
</feature>
<dbReference type="Proteomes" id="UP000812440">
    <property type="component" value="Chromosome 7"/>
</dbReference>
<accession>A0A8T2IUB0</accession>
<name>A0A8T2IUB0_9PIPI</name>